<feature type="chain" id="PRO_5038629035" evidence="2">
    <location>
        <begin position="23"/>
        <end position="103"/>
    </location>
</feature>
<dbReference type="EMBL" id="ADNV01000207">
    <property type="protein sequence ID" value="EFG77687.1"/>
    <property type="molecule type" value="Genomic_DNA"/>
</dbReference>
<proteinExistence type="predicted"/>
<dbReference type="eggNOG" id="ENOG5031Q7X">
    <property type="taxonomic scope" value="Bacteria"/>
</dbReference>
<dbReference type="AlphaFoldDB" id="D5P878"/>
<keyword evidence="4" id="KW-1185">Reference proteome</keyword>
<name>D5P878_9MYCO</name>
<reference evidence="3 4" key="1">
    <citation type="submission" date="2010-04" db="EMBL/GenBank/DDBJ databases">
        <authorList>
            <person name="Muzny D."/>
            <person name="Qin X."/>
            <person name="Deng J."/>
            <person name="Jiang H."/>
            <person name="Liu Y."/>
            <person name="Qu J."/>
            <person name="Song X.-Z."/>
            <person name="Zhang L."/>
            <person name="Thornton R."/>
            <person name="Coyle M."/>
            <person name="Francisco L."/>
            <person name="Jackson L."/>
            <person name="Javaid M."/>
            <person name="Korchina V."/>
            <person name="Kovar C."/>
            <person name="Mata R."/>
            <person name="Mathew T."/>
            <person name="Ngo R."/>
            <person name="Nguyen L."/>
            <person name="Nguyen N."/>
            <person name="Okwuonu G."/>
            <person name="Ongeri F."/>
            <person name="Pham C."/>
            <person name="Simmons D."/>
            <person name="Wilczek-Boney K."/>
            <person name="Hale W."/>
            <person name="Jakkamsetti A."/>
            <person name="Pham P."/>
            <person name="Ruth R."/>
            <person name="San Lucas F."/>
            <person name="Warren J."/>
            <person name="Zhang J."/>
            <person name="Zhao Z."/>
            <person name="Zhou C."/>
            <person name="Zhu D."/>
            <person name="Lee S."/>
            <person name="Bess C."/>
            <person name="Blankenburg K."/>
            <person name="Forbes L."/>
            <person name="Fu Q."/>
            <person name="Gubbala S."/>
            <person name="Hirani K."/>
            <person name="Jayaseelan J.C."/>
            <person name="Lara F."/>
            <person name="Munidasa M."/>
            <person name="Palculict T."/>
            <person name="Patil S."/>
            <person name="Pu L.-L."/>
            <person name="Saada N."/>
            <person name="Tang L."/>
            <person name="Weissenberger G."/>
            <person name="Zhu Y."/>
            <person name="Hemphill L."/>
            <person name="Shang Y."/>
            <person name="Youmans B."/>
            <person name="Ayvaz T."/>
            <person name="Ross M."/>
            <person name="Santibanez J."/>
            <person name="Aqrawi P."/>
            <person name="Gross S."/>
            <person name="Joshi V."/>
            <person name="Fowler G."/>
            <person name="Nazareth L."/>
            <person name="Reid J."/>
            <person name="Worley K."/>
            <person name="Petrosino J."/>
            <person name="Highlander S."/>
            <person name="Gibbs R."/>
        </authorList>
    </citation>
    <scope>NUCLEOTIDE SEQUENCE [LARGE SCALE GENOMIC DNA]</scope>
    <source>
        <strain evidence="3 4">ATCC BAA-614</strain>
    </source>
</reference>
<feature type="signal peptide" evidence="2">
    <location>
        <begin position="1"/>
        <end position="22"/>
    </location>
</feature>
<feature type="compositionally biased region" description="Pro residues" evidence="1">
    <location>
        <begin position="57"/>
        <end position="79"/>
    </location>
</feature>
<dbReference type="Proteomes" id="UP000003653">
    <property type="component" value="Unassembled WGS sequence"/>
</dbReference>
<evidence type="ECO:0000256" key="1">
    <source>
        <dbReference type="SAM" id="MobiDB-lite"/>
    </source>
</evidence>
<organism evidence="3 4">
    <name type="scientific">Mycobacterium parascrofulaceum ATCC BAA-614</name>
    <dbReference type="NCBI Taxonomy" id="525368"/>
    <lineage>
        <taxon>Bacteria</taxon>
        <taxon>Bacillati</taxon>
        <taxon>Actinomycetota</taxon>
        <taxon>Actinomycetes</taxon>
        <taxon>Mycobacteriales</taxon>
        <taxon>Mycobacteriaceae</taxon>
        <taxon>Mycobacterium</taxon>
        <taxon>Mycobacterium simiae complex</taxon>
    </lineage>
</organism>
<feature type="region of interest" description="Disordered" evidence="1">
    <location>
        <begin position="56"/>
        <end position="79"/>
    </location>
</feature>
<comment type="caution">
    <text evidence="3">The sequence shown here is derived from an EMBL/GenBank/DDBJ whole genome shotgun (WGS) entry which is preliminary data.</text>
</comment>
<keyword evidence="2" id="KW-0732">Signal</keyword>
<accession>D5P878</accession>
<gene>
    <name evidence="3" type="ORF">HMPREF0591_2372</name>
</gene>
<sequence>MLSMANRLALIGPAGMALGVTAAYFSPAVSAAAECGAGTVYDAPSNTCVVLAQAPQPMAPSPPAEAPPPPPPAPPPPAWNGPRPHVWVSVCAPIPFVNICAGI</sequence>
<evidence type="ECO:0000256" key="2">
    <source>
        <dbReference type="SAM" id="SignalP"/>
    </source>
</evidence>
<protein>
    <submittedName>
        <fullName evidence="3">Uncharacterized protein</fullName>
    </submittedName>
</protein>
<dbReference type="HOGENOM" id="CLU_169625_0_0_11"/>
<evidence type="ECO:0000313" key="3">
    <source>
        <dbReference type="EMBL" id="EFG77687.1"/>
    </source>
</evidence>
<evidence type="ECO:0000313" key="4">
    <source>
        <dbReference type="Proteomes" id="UP000003653"/>
    </source>
</evidence>